<dbReference type="HOGENOM" id="CLU_004747_7_1_1"/>
<dbReference type="InterPro" id="IPR045093">
    <property type="entry name" value="Cullin"/>
</dbReference>
<dbReference type="InterPro" id="IPR016159">
    <property type="entry name" value="Cullin_repeat-like_dom_sf"/>
</dbReference>
<dbReference type="GO" id="GO:0006511">
    <property type="term" value="P:ubiquitin-dependent protein catabolic process"/>
    <property type="evidence" value="ECO:0007669"/>
    <property type="project" value="InterPro"/>
</dbReference>
<accession>A0A0C3QNG0</accession>
<name>A0A0C3QNG0_9AGAM</name>
<evidence type="ECO:0000256" key="1">
    <source>
        <dbReference type="ARBA" id="ARBA00006019"/>
    </source>
</evidence>
<sequence>MVRTVSNNNSIIAKLTLMLDAEITRELAKAKEADKAATAKGYKKFKEQWRILQHSIREIFNHNARSLSFEENYRHAYNMCLQKQGGQLYDGVSGLVVENLNKLAKEHIVPAFPASISVGGIDYVQQAQEGERLLKAVRAVWDDHISSMSKLRDLLKYMDRTHVPPARALPIFEQGQQLFLERVIRSPDYSIKTHLIDTLLIQIQIERDGHTVNRSAVKGCVEVLLELRDRRDSWDSAVSVYEKDFEPVFLKESESFYKSEASRLLDWCNAMQYLKKVEERFMSERSRTQYYLSSKSEAPLISILENHLLIPHLQTIIYMPSSGLDVMVDGDKTDDLARMYRLFMKVPEGPPTLQRALRESVIRRGKEVNALATAGPSNDADAEGDGEGEEAAEDTKAKGKKKALASKGVASRATEAALQWMQSVLDLKDKTDKLLKLCFADDLSVQTTLSTAFETFINDNPKSPEYISLFIDENLRKGLKGKSDQDVDNVLEKTITVFRYIAERDVFERYYKGHLAKRLLQNRSVSDDAERGMLAKLKVECGVQFTQKLEGMFNDLKVSGDHMSGFRDHLAKSQVLPPIDISVNVLTSTFWPMGLKPAPCNFPSSMVESCKVYDRYYQSRHSGRKLSWQPSMGSADVRATFKTRTHDLNVSTYALVILLLFENLGDGEFLTYEELKDASGMEEQELKRQLQSLACAKFRVLKKHPPGRDVADEDSFSFNHDFTCPMQKIKISTVSSKVENSEQRRETMERVDEERKHQTDACIVRIMKDRKVLSHTELIMEVTRQLATRFQPAPAQIKKRIEALIEREYLDRGDDKNSYRYLGPETCVWISPVTPEQAADHLREFGTLHILGSPNAMGD</sequence>
<protein>
    <recommendedName>
        <fullName evidence="7">Cullin family profile domain-containing protein</fullName>
    </recommendedName>
</protein>
<evidence type="ECO:0000256" key="2">
    <source>
        <dbReference type="ARBA" id="ARBA00022499"/>
    </source>
</evidence>
<dbReference type="Gene3D" id="1.10.10.10">
    <property type="entry name" value="Winged helix-like DNA-binding domain superfamily/Winged helix DNA-binding domain"/>
    <property type="match status" value="1"/>
</dbReference>
<evidence type="ECO:0000259" key="7">
    <source>
        <dbReference type="PROSITE" id="PS50069"/>
    </source>
</evidence>
<dbReference type="InterPro" id="IPR059120">
    <property type="entry name" value="Cullin-like_AB"/>
</dbReference>
<keyword evidence="2" id="KW-1017">Isopeptide bond</keyword>
<dbReference type="PROSITE" id="PS50069">
    <property type="entry name" value="CULLIN_2"/>
    <property type="match status" value="1"/>
</dbReference>
<dbReference type="GO" id="GO:0031625">
    <property type="term" value="F:ubiquitin protein ligase binding"/>
    <property type="evidence" value="ECO:0007669"/>
    <property type="project" value="InterPro"/>
</dbReference>
<dbReference type="InterPro" id="IPR036388">
    <property type="entry name" value="WH-like_DNA-bd_sf"/>
</dbReference>
<dbReference type="Pfam" id="PF26557">
    <property type="entry name" value="Cullin_AB"/>
    <property type="match status" value="1"/>
</dbReference>
<gene>
    <name evidence="8" type="ORF">M407DRAFT_13450</name>
</gene>
<dbReference type="PANTHER" id="PTHR11932">
    <property type="entry name" value="CULLIN"/>
    <property type="match status" value="1"/>
</dbReference>
<dbReference type="SUPFAM" id="SSF75632">
    <property type="entry name" value="Cullin homology domain"/>
    <property type="match status" value="1"/>
</dbReference>
<dbReference type="SMART" id="SM00182">
    <property type="entry name" value="CULLIN"/>
    <property type="match status" value="1"/>
</dbReference>
<dbReference type="OrthoDB" id="27073at2759"/>
<dbReference type="Gene3D" id="3.30.230.130">
    <property type="entry name" value="Cullin, Chain C, Domain 2"/>
    <property type="match status" value="1"/>
</dbReference>
<dbReference type="Pfam" id="PF00888">
    <property type="entry name" value="Cullin"/>
    <property type="match status" value="1"/>
</dbReference>
<evidence type="ECO:0000313" key="9">
    <source>
        <dbReference type="Proteomes" id="UP000054248"/>
    </source>
</evidence>
<dbReference type="EMBL" id="KN822942">
    <property type="protein sequence ID" value="KIO34740.1"/>
    <property type="molecule type" value="Genomic_DNA"/>
</dbReference>
<evidence type="ECO:0000256" key="3">
    <source>
        <dbReference type="ARBA" id="ARBA00022843"/>
    </source>
</evidence>
<dbReference type="SMART" id="SM00884">
    <property type="entry name" value="Cullin_Nedd8"/>
    <property type="match status" value="1"/>
</dbReference>
<dbReference type="InterPro" id="IPR019559">
    <property type="entry name" value="Cullin_neddylation_domain"/>
</dbReference>
<evidence type="ECO:0000256" key="5">
    <source>
        <dbReference type="RuleBase" id="RU003829"/>
    </source>
</evidence>
<dbReference type="InterPro" id="IPR036390">
    <property type="entry name" value="WH_DNA-bd_sf"/>
</dbReference>
<dbReference type="STRING" id="1051891.A0A0C3QNG0"/>
<dbReference type="Gene3D" id="1.20.1310.10">
    <property type="entry name" value="Cullin Repeats"/>
    <property type="match status" value="4"/>
</dbReference>
<dbReference type="SUPFAM" id="SSF74788">
    <property type="entry name" value="Cullin repeat-like"/>
    <property type="match status" value="1"/>
</dbReference>
<organism evidence="8 9">
    <name type="scientific">Tulasnella calospora MUT 4182</name>
    <dbReference type="NCBI Taxonomy" id="1051891"/>
    <lineage>
        <taxon>Eukaryota</taxon>
        <taxon>Fungi</taxon>
        <taxon>Dikarya</taxon>
        <taxon>Basidiomycota</taxon>
        <taxon>Agaricomycotina</taxon>
        <taxon>Agaricomycetes</taxon>
        <taxon>Cantharellales</taxon>
        <taxon>Tulasnellaceae</taxon>
        <taxon>Tulasnella</taxon>
    </lineage>
</organism>
<dbReference type="FunFam" id="1.20.1310.10:FF:000001">
    <property type="entry name" value="Cullin 3"/>
    <property type="match status" value="1"/>
</dbReference>
<reference evidence="9" key="2">
    <citation type="submission" date="2015-01" db="EMBL/GenBank/DDBJ databases">
        <title>Evolutionary Origins and Diversification of the Mycorrhizal Mutualists.</title>
        <authorList>
            <consortium name="DOE Joint Genome Institute"/>
            <consortium name="Mycorrhizal Genomics Consortium"/>
            <person name="Kohler A."/>
            <person name="Kuo A."/>
            <person name="Nagy L.G."/>
            <person name="Floudas D."/>
            <person name="Copeland A."/>
            <person name="Barry K.W."/>
            <person name="Cichocki N."/>
            <person name="Veneault-Fourrey C."/>
            <person name="LaButti K."/>
            <person name="Lindquist E.A."/>
            <person name="Lipzen A."/>
            <person name="Lundell T."/>
            <person name="Morin E."/>
            <person name="Murat C."/>
            <person name="Riley R."/>
            <person name="Ohm R."/>
            <person name="Sun H."/>
            <person name="Tunlid A."/>
            <person name="Henrissat B."/>
            <person name="Grigoriev I.V."/>
            <person name="Hibbett D.S."/>
            <person name="Martin F."/>
        </authorList>
    </citation>
    <scope>NUCLEOTIDE SEQUENCE [LARGE SCALE GENOMIC DNA]</scope>
    <source>
        <strain evidence="9">MUT 4182</strain>
    </source>
</reference>
<dbReference type="AlphaFoldDB" id="A0A0C3QNG0"/>
<dbReference type="Proteomes" id="UP000054248">
    <property type="component" value="Unassembled WGS sequence"/>
</dbReference>
<keyword evidence="9" id="KW-1185">Reference proteome</keyword>
<dbReference type="InterPro" id="IPR016158">
    <property type="entry name" value="Cullin_homology"/>
</dbReference>
<dbReference type="FunFam" id="1.20.1310.10:FF:000002">
    <property type="entry name" value="cullin-3 isoform X1"/>
    <property type="match status" value="1"/>
</dbReference>
<reference evidence="8 9" key="1">
    <citation type="submission" date="2014-04" db="EMBL/GenBank/DDBJ databases">
        <authorList>
            <consortium name="DOE Joint Genome Institute"/>
            <person name="Kuo A."/>
            <person name="Girlanda M."/>
            <person name="Perotto S."/>
            <person name="Kohler A."/>
            <person name="Nagy L.G."/>
            <person name="Floudas D."/>
            <person name="Copeland A."/>
            <person name="Barry K.W."/>
            <person name="Cichocki N."/>
            <person name="Veneault-Fourrey C."/>
            <person name="LaButti K."/>
            <person name="Lindquist E.A."/>
            <person name="Lipzen A."/>
            <person name="Lundell T."/>
            <person name="Morin E."/>
            <person name="Murat C."/>
            <person name="Sun H."/>
            <person name="Tunlid A."/>
            <person name="Henrissat B."/>
            <person name="Grigoriev I.V."/>
            <person name="Hibbett D.S."/>
            <person name="Martin F."/>
            <person name="Nordberg H.P."/>
            <person name="Cantor M.N."/>
            <person name="Hua S.X."/>
        </authorList>
    </citation>
    <scope>NUCLEOTIDE SEQUENCE [LARGE SCALE GENOMIC DNA]</scope>
    <source>
        <strain evidence="8 9">MUT 4182</strain>
    </source>
</reference>
<dbReference type="FunFam" id="1.10.10.10:FF:000014">
    <property type="entry name" value="Cullin 1"/>
    <property type="match status" value="1"/>
</dbReference>
<comment type="similarity">
    <text evidence="1 4 5">Belongs to the cullin family.</text>
</comment>
<evidence type="ECO:0000256" key="6">
    <source>
        <dbReference type="SAM" id="MobiDB-lite"/>
    </source>
</evidence>
<dbReference type="InterPro" id="IPR036317">
    <property type="entry name" value="Cullin_homology_sf"/>
</dbReference>
<feature type="domain" description="Cullin family profile" evidence="7">
    <location>
        <begin position="462"/>
        <end position="694"/>
    </location>
</feature>
<dbReference type="InterPro" id="IPR001373">
    <property type="entry name" value="Cullin_N"/>
</dbReference>
<evidence type="ECO:0000313" key="8">
    <source>
        <dbReference type="EMBL" id="KIO34740.1"/>
    </source>
</evidence>
<proteinExistence type="inferred from homology"/>
<evidence type="ECO:0000256" key="4">
    <source>
        <dbReference type="PROSITE-ProRule" id="PRU00330"/>
    </source>
</evidence>
<feature type="region of interest" description="Disordered" evidence="6">
    <location>
        <begin position="368"/>
        <end position="404"/>
    </location>
</feature>
<feature type="compositionally biased region" description="Acidic residues" evidence="6">
    <location>
        <begin position="380"/>
        <end position="392"/>
    </location>
</feature>
<keyword evidence="3" id="KW-0832">Ubl conjugation</keyword>
<dbReference type="SUPFAM" id="SSF46785">
    <property type="entry name" value="Winged helix' DNA-binding domain"/>
    <property type="match status" value="1"/>
</dbReference>
<dbReference type="Pfam" id="PF10557">
    <property type="entry name" value="Cullin_Nedd8"/>
    <property type="match status" value="1"/>
</dbReference>